<dbReference type="EMBL" id="FPAJ01000003">
    <property type="protein sequence ID" value="SFS81599.1"/>
    <property type="molecule type" value="Genomic_DNA"/>
</dbReference>
<keyword evidence="7 19" id="KW-1003">Cell membrane</keyword>
<dbReference type="UniPathway" id="UPA00148">
    <property type="reaction ID" value="UER00238"/>
</dbReference>
<sequence length="249" mass="26138">MTDFAGRLAEIRLAVMMLTRLPVGDLQDPAPSLAEARWAYPLVGLIVGLIAWAIHGLSLWFGASPTLAAVLTLGSMILTTGAMHQDGLADFADGIWGGHDKARRLEIMRDSAIGSYGVLALILCCAVWVSALTQLGGQAGLFSFLAIGMLSRIAMTVCSVTLPLARTDGLGVLSSGTDTKWMLWAGLAFVAVLLLGWQGVIVLIMIALVATLVATIARRRIGGQTGDVLGAVQFICETSAWATLAMLAS</sequence>
<keyword evidence="12 19" id="KW-1133">Transmembrane helix</keyword>
<keyword evidence="8 19" id="KW-0169">Cobalamin biosynthesis</keyword>
<comment type="pathway">
    <text evidence="3 19">Cofactor biosynthesis; adenosylcobalamin biosynthesis; adenosylcobalamin from cob(II)yrinate a,c-diamide: step 7/7.</text>
</comment>
<evidence type="ECO:0000256" key="16">
    <source>
        <dbReference type="ARBA" id="ARBA00032853"/>
    </source>
</evidence>
<dbReference type="NCBIfam" id="TIGR00317">
    <property type="entry name" value="cobS"/>
    <property type="match status" value="1"/>
</dbReference>
<protein>
    <recommendedName>
        <fullName evidence="6 19">Adenosylcobinamide-GDP ribazoletransferase</fullName>
        <ecNumber evidence="5 19">2.7.8.26</ecNumber>
    </recommendedName>
    <alternativeName>
        <fullName evidence="16 19">Cobalamin synthase</fullName>
    </alternativeName>
    <alternativeName>
        <fullName evidence="15 19">Cobalamin-5'-phosphate synthase</fullName>
    </alternativeName>
</protein>
<feature type="transmembrane region" description="Helical" evidence="19">
    <location>
        <begin position="182"/>
        <end position="214"/>
    </location>
</feature>
<dbReference type="GO" id="GO:0009236">
    <property type="term" value="P:cobalamin biosynthetic process"/>
    <property type="evidence" value="ECO:0007669"/>
    <property type="project" value="UniProtKB-UniRule"/>
</dbReference>
<dbReference type="Proteomes" id="UP000199239">
    <property type="component" value="Unassembled WGS sequence"/>
</dbReference>
<evidence type="ECO:0000256" key="11">
    <source>
        <dbReference type="ARBA" id="ARBA00022842"/>
    </source>
</evidence>
<dbReference type="InterPro" id="IPR003805">
    <property type="entry name" value="CobS"/>
</dbReference>
<dbReference type="AlphaFoldDB" id="A0A1I6SXF6"/>
<evidence type="ECO:0000256" key="17">
    <source>
        <dbReference type="ARBA" id="ARBA00048623"/>
    </source>
</evidence>
<dbReference type="Pfam" id="PF02654">
    <property type="entry name" value="CobS"/>
    <property type="match status" value="1"/>
</dbReference>
<evidence type="ECO:0000256" key="9">
    <source>
        <dbReference type="ARBA" id="ARBA00022679"/>
    </source>
</evidence>
<keyword evidence="13 19" id="KW-0472">Membrane</keyword>
<dbReference type="GO" id="GO:0005886">
    <property type="term" value="C:plasma membrane"/>
    <property type="evidence" value="ECO:0007669"/>
    <property type="project" value="UniProtKB-SubCell"/>
</dbReference>
<keyword evidence="21" id="KW-1185">Reference proteome</keyword>
<evidence type="ECO:0000256" key="13">
    <source>
        <dbReference type="ARBA" id="ARBA00023136"/>
    </source>
</evidence>
<feature type="transmembrane region" description="Helical" evidence="19">
    <location>
        <begin position="139"/>
        <end position="162"/>
    </location>
</feature>
<evidence type="ECO:0000256" key="14">
    <source>
        <dbReference type="ARBA" id="ARBA00025228"/>
    </source>
</evidence>
<dbReference type="EC" id="2.7.8.26" evidence="5 19"/>
<organism evidence="20 21">
    <name type="scientific">Sulfitobacter marinus</name>
    <dbReference type="NCBI Taxonomy" id="394264"/>
    <lineage>
        <taxon>Bacteria</taxon>
        <taxon>Pseudomonadati</taxon>
        <taxon>Pseudomonadota</taxon>
        <taxon>Alphaproteobacteria</taxon>
        <taxon>Rhodobacterales</taxon>
        <taxon>Roseobacteraceae</taxon>
        <taxon>Sulfitobacter</taxon>
    </lineage>
</organism>
<feature type="transmembrane region" description="Helical" evidence="19">
    <location>
        <begin position="38"/>
        <end position="60"/>
    </location>
</feature>
<dbReference type="RefSeq" id="WP_093916153.1">
    <property type="nucleotide sequence ID" value="NZ_FPAJ01000003.1"/>
</dbReference>
<comment type="function">
    <text evidence="14 19">Joins adenosylcobinamide-GDP and alpha-ribazole to generate adenosylcobalamin (Ado-cobalamin). Also synthesizes adenosylcobalamin 5'-phosphate from adenosylcobinamide-GDP and alpha-ribazole 5'-phosphate.</text>
</comment>
<evidence type="ECO:0000313" key="21">
    <source>
        <dbReference type="Proteomes" id="UP000199239"/>
    </source>
</evidence>
<evidence type="ECO:0000256" key="7">
    <source>
        <dbReference type="ARBA" id="ARBA00022475"/>
    </source>
</evidence>
<evidence type="ECO:0000256" key="12">
    <source>
        <dbReference type="ARBA" id="ARBA00022989"/>
    </source>
</evidence>
<evidence type="ECO:0000256" key="18">
    <source>
        <dbReference type="ARBA" id="ARBA00049504"/>
    </source>
</evidence>
<comment type="similarity">
    <text evidence="4 19">Belongs to the CobS family.</text>
</comment>
<comment type="cofactor">
    <cofactor evidence="1 19">
        <name>Mg(2+)</name>
        <dbReference type="ChEBI" id="CHEBI:18420"/>
    </cofactor>
</comment>
<proteinExistence type="inferred from homology"/>
<feature type="transmembrane region" description="Helical" evidence="19">
    <location>
        <begin position="113"/>
        <end position="132"/>
    </location>
</feature>
<reference evidence="21" key="1">
    <citation type="submission" date="2016-10" db="EMBL/GenBank/DDBJ databases">
        <authorList>
            <person name="Varghese N."/>
            <person name="Submissions S."/>
        </authorList>
    </citation>
    <scope>NUCLEOTIDE SEQUENCE [LARGE SCALE GENOMIC DNA]</scope>
    <source>
        <strain evidence="21">DSM 23422</strain>
    </source>
</reference>
<evidence type="ECO:0000256" key="2">
    <source>
        <dbReference type="ARBA" id="ARBA00004651"/>
    </source>
</evidence>
<dbReference type="GO" id="GO:0051073">
    <property type="term" value="F:adenosylcobinamide-GDP ribazoletransferase activity"/>
    <property type="evidence" value="ECO:0007669"/>
    <property type="project" value="UniProtKB-UniRule"/>
</dbReference>
<evidence type="ECO:0000256" key="8">
    <source>
        <dbReference type="ARBA" id="ARBA00022573"/>
    </source>
</evidence>
<comment type="subcellular location">
    <subcellularLocation>
        <location evidence="2 19">Cell membrane</location>
        <topology evidence="2 19">Multi-pass membrane protein</topology>
    </subcellularLocation>
</comment>
<feature type="transmembrane region" description="Helical" evidence="19">
    <location>
        <begin position="67"/>
        <end position="84"/>
    </location>
</feature>
<gene>
    <name evidence="19" type="primary">cobS</name>
    <name evidence="20" type="ORF">SAMN04488040_1918</name>
</gene>
<evidence type="ECO:0000256" key="5">
    <source>
        <dbReference type="ARBA" id="ARBA00013200"/>
    </source>
</evidence>
<evidence type="ECO:0000256" key="15">
    <source>
        <dbReference type="ARBA" id="ARBA00032605"/>
    </source>
</evidence>
<dbReference type="PANTHER" id="PTHR34148">
    <property type="entry name" value="ADENOSYLCOBINAMIDE-GDP RIBAZOLETRANSFERASE"/>
    <property type="match status" value="1"/>
</dbReference>
<dbReference type="OrthoDB" id="9794626at2"/>
<evidence type="ECO:0000256" key="1">
    <source>
        <dbReference type="ARBA" id="ARBA00001946"/>
    </source>
</evidence>
<evidence type="ECO:0000256" key="4">
    <source>
        <dbReference type="ARBA" id="ARBA00010561"/>
    </source>
</evidence>
<evidence type="ECO:0000256" key="3">
    <source>
        <dbReference type="ARBA" id="ARBA00004663"/>
    </source>
</evidence>
<dbReference type="HAMAP" id="MF_00719">
    <property type="entry name" value="CobS"/>
    <property type="match status" value="1"/>
</dbReference>
<evidence type="ECO:0000313" key="20">
    <source>
        <dbReference type="EMBL" id="SFS81599.1"/>
    </source>
</evidence>
<comment type="catalytic activity">
    <reaction evidence="18 19">
        <text>alpha-ribazole 5'-phosphate + adenosylcob(III)inamide-GDP = adenosylcob(III)alamin 5'-phosphate + GMP + H(+)</text>
        <dbReference type="Rhea" id="RHEA:23560"/>
        <dbReference type="ChEBI" id="CHEBI:15378"/>
        <dbReference type="ChEBI" id="CHEBI:57918"/>
        <dbReference type="ChEBI" id="CHEBI:58115"/>
        <dbReference type="ChEBI" id="CHEBI:60487"/>
        <dbReference type="ChEBI" id="CHEBI:60493"/>
        <dbReference type="EC" id="2.7.8.26"/>
    </reaction>
</comment>
<evidence type="ECO:0000256" key="19">
    <source>
        <dbReference type="HAMAP-Rule" id="MF_00719"/>
    </source>
</evidence>
<keyword evidence="10 19" id="KW-0812">Transmembrane</keyword>
<dbReference type="STRING" id="394264.SAMN04488040_1918"/>
<comment type="catalytic activity">
    <reaction evidence="17 19">
        <text>alpha-ribazole + adenosylcob(III)inamide-GDP = adenosylcob(III)alamin + GMP + H(+)</text>
        <dbReference type="Rhea" id="RHEA:16049"/>
        <dbReference type="ChEBI" id="CHEBI:10329"/>
        <dbReference type="ChEBI" id="CHEBI:15378"/>
        <dbReference type="ChEBI" id="CHEBI:18408"/>
        <dbReference type="ChEBI" id="CHEBI:58115"/>
        <dbReference type="ChEBI" id="CHEBI:60487"/>
        <dbReference type="EC" id="2.7.8.26"/>
    </reaction>
</comment>
<dbReference type="PANTHER" id="PTHR34148:SF1">
    <property type="entry name" value="ADENOSYLCOBINAMIDE-GDP RIBAZOLETRANSFERASE"/>
    <property type="match status" value="1"/>
</dbReference>
<dbReference type="GO" id="GO:0008818">
    <property type="term" value="F:cobalamin 5'-phosphate synthase activity"/>
    <property type="evidence" value="ECO:0007669"/>
    <property type="project" value="UniProtKB-UniRule"/>
</dbReference>
<keyword evidence="9 19" id="KW-0808">Transferase</keyword>
<evidence type="ECO:0000256" key="10">
    <source>
        <dbReference type="ARBA" id="ARBA00022692"/>
    </source>
</evidence>
<name>A0A1I6SXF6_9RHOB</name>
<accession>A0A1I6SXF6</accession>
<keyword evidence="11 19" id="KW-0460">Magnesium</keyword>
<evidence type="ECO:0000256" key="6">
    <source>
        <dbReference type="ARBA" id="ARBA00015850"/>
    </source>
</evidence>